<dbReference type="Proteomes" id="UP000318709">
    <property type="component" value="Chromosome"/>
</dbReference>
<dbReference type="RefSeq" id="WP_141442522.1">
    <property type="nucleotide sequence ID" value="NZ_CP038231.1"/>
</dbReference>
<feature type="domain" description="Glucosamine inositolphosphorylceramide transferase 1 N-terminal" evidence="1">
    <location>
        <begin position="47"/>
        <end position="241"/>
    </location>
</feature>
<sequence length="317" mass="35425">MVSISSLPFAKPVHHWRCALIHAPISHALRPEGFAGDAITLLPDTGPDHFLADPFGLEEGGKIHVMAENYDYRTDRGVIDALTYDTASWKLLERVRVLDKPWHLSYPALYRWQGGIYMLPEAWKSGRLSLYRARSFPHDWVLEPAFRFDHPAIDPTLLELGGRWWMFWTPPTPKPARQSELRLSWAEGLMGPWHHEGTLLVDRSGARPGGTAWVGQSVSGSPVVHLPVQNCTQSYGGGMAILTLGGLLEGRPHVLGRHDVPIPPSLADEWGDGFHTIAAVTDSSGAAKTLVDVRCDIRSPRTAFLKKWGKLKRRFQR</sequence>
<dbReference type="SUPFAM" id="SSF75005">
    <property type="entry name" value="Arabinanase/levansucrase/invertase"/>
    <property type="match status" value="1"/>
</dbReference>
<dbReference type="InterPro" id="IPR056442">
    <property type="entry name" value="GINT1_N"/>
</dbReference>
<dbReference type="Gene3D" id="2.115.10.20">
    <property type="entry name" value="Glycosyl hydrolase domain, family 43"/>
    <property type="match status" value="1"/>
</dbReference>
<evidence type="ECO:0000313" key="2">
    <source>
        <dbReference type="EMBL" id="QDH12880.1"/>
    </source>
</evidence>
<dbReference type="OrthoDB" id="3771157at2"/>
<accession>A0A4Y6U774</accession>
<evidence type="ECO:0000313" key="3">
    <source>
        <dbReference type="Proteomes" id="UP000318709"/>
    </source>
</evidence>
<dbReference type="Pfam" id="PF24793">
    <property type="entry name" value="GINT1_N"/>
    <property type="match status" value="1"/>
</dbReference>
<organism evidence="2 3">
    <name type="scientific">Formicincola oecophyllae</name>
    <dbReference type="NCBI Taxonomy" id="2558361"/>
    <lineage>
        <taxon>Bacteria</taxon>
        <taxon>Pseudomonadati</taxon>
        <taxon>Pseudomonadota</taxon>
        <taxon>Alphaproteobacteria</taxon>
        <taxon>Acetobacterales</taxon>
        <taxon>Acetobacteraceae</taxon>
        <taxon>Formicincola</taxon>
    </lineage>
</organism>
<dbReference type="InterPro" id="IPR023296">
    <property type="entry name" value="Glyco_hydro_beta-prop_sf"/>
</dbReference>
<keyword evidence="3" id="KW-1185">Reference proteome</keyword>
<reference evidence="2 3" key="1">
    <citation type="submission" date="2019-03" db="EMBL/GenBank/DDBJ databases">
        <title>The complete genome sequence of Swingsia_sp. F3b2 LMG30590(T).</title>
        <authorList>
            <person name="Chua K.-O."/>
            <person name="Chan K.-G."/>
            <person name="See-Too W.-S."/>
        </authorList>
    </citation>
    <scope>NUCLEOTIDE SEQUENCE [LARGE SCALE GENOMIC DNA]</scope>
    <source>
        <strain evidence="2 3">F3b2</strain>
    </source>
</reference>
<gene>
    <name evidence="2" type="ORF">E3E12_00165</name>
</gene>
<dbReference type="KEGG" id="swf:E3E12_00165"/>
<name>A0A4Y6U774_9PROT</name>
<evidence type="ECO:0000259" key="1">
    <source>
        <dbReference type="Pfam" id="PF24793"/>
    </source>
</evidence>
<protein>
    <recommendedName>
        <fullName evidence="1">Glucosamine inositolphosphorylceramide transferase 1 N-terminal domain-containing protein</fullName>
    </recommendedName>
</protein>
<dbReference type="EMBL" id="CP038231">
    <property type="protein sequence ID" value="QDH12880.1"/>
    <property type="molecule type" value="Genomic_DNA"/>
</dbReference>
<proteinExistence type="predicted"/>
<dbReference type="AlphaFoldDB" id="A0A4Y6U774"/>